<dbReference type="InterPro" id="IPR015819">
    <property type="entry name" value="Lipid_transp_b-sht_shell"/>
</dbReference>
<dbReference type="Proteomes" id="UP000694383">
    <property type="component" value="Unplaced"/>
</dbReference>
<dbReference type="SUPFAM" id="SSF56968">
    <property type="entry name" value="Lipovitellin-phosvitin complex, beta-sheet shell regions"/>
    <property type="match status" value="1"/>
</dbReference>
<keyword evidence="1 2" id="KW-0732">Signal</keyword>
<dbReference type="GO" id="GO:0005319">
    <property type="term" value="F:lipid transporter activity"/>
    <property type="evidence" value="ECO:0007669"/>
    <property type="project" value="InterPro"/>
</dbReference>
<keyword evidence="5" id="KW-1185">Reference proteome</keyword>
<feature type="domain" description="Vitellogenin" evidence="3">
    <location>
        <begin position="14"/>
        <end position="90"/>
    </location>
</feature>
<dbReference type="AlphaFoldDB" id="A0A8C8DLV3"/>
<evidence type="ECO:0000313" key="4">
    <source>
        <dbReference type="Ensembl" id="ENSOSIP00000015187.1"/>
    </source>
</evidence>
<reference evidence="4" key="1">
    <citation type="submission" date="2025-08" db="UniProtKB">
        <authorList>
            <consortium name="Ensembl"/>
        </authorList>
    </citation>
    <scope>IDENTIFICATION</scope>
</reference>
<evidence type="ECO:0000259" key="3">
    <source>
        <dbReference type="Pfam" id="PF01347"/>
    </source>
</evidence>
<evidence type="ECO:0000313" key="5">
    <source>
        <dbReference type="Proteomes" id="UP000694383"/>
    </source>
</evidence>
<dbReference type="Gene3D" id="2.30.230.10">
    <property type="entry name" value="Lipovitellin, beta-sheet shell regions, chain A"/>
    <property type="match status" value="1"/>
</dbReference>
<feature type="signal peptide" evidence="2">
    <location>
        <begin position="1"/>
        <end position="20"/>
    </location>
</feature>
<dbReference type="InterPro" id="IPR001747">
    <property type="entry name" value="Vitellogenin_N"/>
</dbReference>
<evidence type="ECO:0000256" key="1">
    <source>
        <dbReference type="ARBA" id="ARBA00022729"/>
    </source>
</evidence>
<sequence>TMRVVLALCLALVEVSIMNGLPDEGLGGAGPNLSCKFLISALDQNMYTLKMSEFNGIWPNDRAEPVVNIPEALAPEFEIPIKFESRNGSNSFYYKYTTYS</sequence>
<name>A0A8C8DLV3_9TELE</name>
<feature type="chain" id="PRO_5034362231" description="Vitellogenin domain-containing protein" evidence="2">
    <location>
        <begin position="21"/>
        <end position="100"/>
    </location>
</feature>
<dbReference type="InterPro" id="IPR015816">
    <property type="entry name" value="Vitellinogen_b-sht_N"/>
</dbReference>
<accession>A0A8C8DLV3</accession>
<dbReference type="GeneTree" id="ENSGT00940000175669"/>
<reference evidence="4" key="2">
    <citation type="submission" date="2025-09" db="UniProtKB">
        <authorList>
            <consortium name="Ensembl"/>
        </authorList>
    </citation>
    <scope>IDENTIFICATION</scope>
</reference>
<dbReference type="Ensembl" id="ENSOSIT00000016062.1">
    <property type="protein sequence ID" value="ENSOSIP00000015187.1"/>
    <property type="gene ID" value="ENSOSIG00000008508.1"/>
</dbReference>
<protein>
    <recommendedName>
        <fullName evidence="3">Vitellogenin domain-containing protein</fullName>
    </recommendedName>
</protein>
<proteinExistence type="predicted"/>
<organism evidence="4 5">
    <name type="scientific">Oryzias sinensis</name>
    <name type="common">Chinese medaka</name>
    <dbReference type="NCBI Taxonomy" id="183150"/>
    <lineage>
        <taxon>Eukaryota</taxon>
        <taxon>Metazoa</taxon>
        <taxon>Chordata</taxon>
        <taxon>Craniata</taxon>
        <taxon>Vertebrata</taxon>
        <taxon>Euteleostomi</taxon>
        <taxon>Actinopterygii</taxon>
        <taxon>Neopterygii</taxon>
        <taxon>Teleostei</taxon>
        <taxon>Neoteleostei</taxon>
        <taxon>Acanthomorphata</taxon>
        <taxon>Ovalentaria</taxon>
        <taxon>Atherinomorphae</taxon>
        <taxon>Beloniformes</taxon>
        <taxon>Adrianichthyidae</taxon>
        <taxon>Oryziinae</taxon>
        <taxon>Oryzias</taxon>
    </lineage>
</organism>
<dbReference type="Pfam" id="PF01347">
    <property type="entry name" value="Vitellogenin_N"/>
    <property type="match status" value="1"/>
</dbReference>
<evidence type="ECO:0000256" key="2">
    <source>
        <dbReference type="SAM" id="SignalP"/>
    </source>
</evidence>